<evidence type="ECO:0000313" key="4">
    <source>
        <dbReference type="EMBL" id="KAK5967917.1"/>
    </source>
</evidence>
<comment type="caution">
    <text evidence="1">Lacks conserved residue(s) required for the propagation of feature annotation.</text>
</comment>
<feature type="transmembrane region" description="Helical" evidence="2">
    <location>
        <begin position="40"/>
        <end position="61"/>
    </location>
</feature>
<keyword evidence="2" id="KW-0812">Transmembrane</keyword>
<evidence type="ECO:0000259" key="3">
    <source>
        <dbReference type="PROSITE" id="PS51670"/>
    </source>
</evidence>
<dbReference type="AlphaFoldDB" id="A0AAN8F5P1"/>
<feature type="domain" description="ShKT" evidence="3">
    <location>
        <begin position="71"/>
        <end position="112"/>
    </location>
</feature>
<keyword evidence="6" id="KW-1185">Reference proteome</keyword>
<name>A0AAN8F5P1_TRICO</name>
<evidence type="ECO:0000313" key="5">
    <source>
        <dbReference type="EMBL" id="KAK5980418.1"/>
    </source>
</evidence>
<gene>
    <name evidence="5" type="ORF">GCK32_018351</name>
    <name evidence="4" type="ORF">GCK32_018652</name>
</gene>
<comment type="caution">
    <text evidence="4">The sequence shown here is derived from an EMBL/GenBank/DDBJ whole genome shotgun (WGS) entry which is preliminary data.</text>
</comment>
<accession>A0AAN8F5P1</accession>
<dbReference type="PROSITE" id="PS51670">
    <property type="entry name" value="SHKT"/>
    <property type="match status" value="1"/>
</dbReference>
<keyword evidence="2" id="KW-0472">Membrane</keyword>
<sequence length="112" mass="12946">MEKWSKDWNHFDQVFVCRFFRAARSFRGLSFSQFCEYHCVILTMRALLFALCLLILVYGTFQKSGASKKRCKDAETMKSVCNYVKSKGHCHAKNSLIAKSMKMYCAKTCALC</sequence>
<dbReference type="InterPro" id="IPR003582">
    <property type="entry name" value="ShKT_dom"/>
</dbReference>
<organism evidence="4 6">
    <name type="scientific">Trichostrongylus colubriformis</name>
    <name type="common">Black scour worm</name>
    <dbReference type="NCBI Taxonomy" id="6319"/>
    <lineage>
        <taxon>Eukaryota</taxon>
        <taxon>Metazoa</taxon>
        <taxon>Ecdysozoa</taxon>
        <taxon>Nematoda</taxon>
        <taxon>Chromadorea</taxon>
        <taxon>Rhabditida</taxon>
        <taxon>Rhabditina</taxon>
        <taxon>Rhabditomorpha</taxon>
        <taxon>Strongyloidea</taxon>
        <taxon>Trichostrongylidae</taxon>
        <taxon>Trichostrongylus</taxon>
    </lineage>
</organism>
<evidence type="ECO:0000256" key="2">
    <source>
        <dbReference type="SAM" id="Phobius"/>
    </source>
</evidence>
<dbReference type="Proteomes" id="UP001331761">
    <property type="component" value="Unassembled WGS sequence"/>
</dbReference>
<evidence type="ECO:0000313" key="6">
    <source>
        <dbReference type="Proteomes" id="UP001331761"/>
    </source>
</evidence>
<keyword evidence="2" id="KW-1133">Transmembrane helix</keyword>
<reference evidence="4 6" key="1">
    <citation type="submission" date="2019-10" db="EMBL/GenBank/DDBJ databases">
        <title>Assembly and Annotation for the nematode Trichostrongylus colubriformis.</title>
        <authorList>
            <person name="Martin J."/>
        </authorList>
    </citation>
    <scope>NUCLEOTIDE SEQUENCE [LARGE SCALE GENOMIC DNA]</scope>
    <source>
        <strain evidence="4">G859</strain>
        <tissue evidence="4">Whole worm</tissue>
    </source>
</reference>
<dbReference type="EMBL" id="WIXE01007438">
    <property type="protein sequence ID" value="KAK5980418.1"/>
    <property type="molecule type" value="Genomic_DNA"/>
</dbReference>
<proteinExistence type="predicted"/>
<dbReference type="Gene3D" id="1.10.10.1940">
    <property type="match status" value="1"/>
</dbReference>
<evidence type="ECO:0000256" key="1">
    <source>
        <dbReference type="PROSITE-ProRule" id="PRU01005"/>
    </source>
</evidence>
<protein>
    <recommendedName>
        <fullName evidence="3">ShKT domain-containing protein</fullName>
    </recommendedName>
</protein>
<dbReference type="EMBL" id="WIXE01021935">
    <property type="protein sequence ID" value="KAK5967917.1"/>
    <property type="molecule type" value="Genomic_DNA"/>
</dbReference>